<reference evidence="9" key="1">
    <citation type="submission" date="2022-07" db="EMBL/GenBank/DDBJ databases">
        <authorList>
            <person name="Trinca V."/>
            <person name="Uliana J.V.C."/>
            <person name="Torres T.T."/>
            <person name="Ward R.J."/>
            <person name="Monesi N."/>
        </authorList>
    </citation>
    <scope>NUCLEOTIDE SEQUENCE</scope>
    <source>
        <strain evidence="9">HSMRA1968</strain>
        <tissue evidence="9">Whole embryos</tissue>
    </source>
</reference>
<evidence type="ECO:0000313" key="9">
    <source>
        <dbReference type="EMBL" id="KAJ6634830.1"/>
    </source>
</evidence>
<evidence type="ECO:0000256" key="1">
    <source>
        <dbReference type="ARBA" id="ARBA00005901"/>
    </source>
</evidence>
<dbReference type="Gene3D" id="6.10.250.1620">
    <property type="match status" value="1"/>
</dbReference>
<evidence type="ECO:0000256" key="4">
    <source>
        <dbReference type="ARBA" id="ARBA00071102"/>
    </source>
</evidence>
<gene>
    <name evidence="9" type="primary">Vha26</name>
    <name evidence="9" type="ORF">Bhyg_13410</name>
</gene>
<organism evidence="9 10">
    <name type="scientific">Pseudolycoriella hygida</name>
    <dbReference type="NCBI Taxonomy" id="35572"/>
    <lineage>
        <taxon>Eukaryota</taxon>
        <taxon>Metazoa</taxon>
        <taxon>Ecdysozoa</taxon>
        <taxon>Arthropoda</taxon>
        <taxon>Hexapoda</taxon>
        <taxon>Insecta</taxon>
        <taxon>Pterygota</taxon>
        <taxon>Neoptera</taxon>
        <taxon>Endopterygota</taxon>
        <taxon>Diptera</taxon>
        <taxon>Nematocera</taxon>
        <taxon>Sciaroidea</taxon>
        <taxon>Sciaridae</taxon>
        <taxon>Pseudolycoriella</taxon>
    </lineage>
</organism>
<dbReference type="AlphaFoldDB" id="A0A9Q0MPJ2"/>
<comment type="caution">
    <text evidence="9">The sequence shown here is derived from an EMBL/GenBank/DDBJ whole genome shotgun (WGS) entry which is preliminary data.</text>
</comment>
<dbReference type="InterPro" id="IPR002842">
    <property type="entry name" value="ATPase_V1_Esu"/>
</dbReference>
<dbReference type="EMBL" id="WJQU01000004">
    <property type="protein sequence ID" value="KAJ6634830.1"/>
    <property type="molecule type" value="Genomic_DNA"/>
</dbReference>
<dbReference type="Gene3D" id="3.30.2320.30">
    <property type="entry name" value="ATP synthase, E subunit, C-terminal"/>
    <property type="match status" value="1"/>
</dbReference>
<dbReference type="FunFam" id="3.30.2320.30:FF:000001">
    <property type="entry name" value="V-type proton atpase subunit e 1"/>
    <property type="match status" value="1"/>
</dbReference>
<accession>A0A9Q0MPJ2</accession>
<sequence length="226" mass="25899">MALSDADVQKQIKHMMAFIEQEANEKAEEIDAKAEEEFNIEKGRLVQQQRLKIMEYYEKKEKQVELQKKIQSSNMLNQARLKVLKVREDHVSSVLDEARRRLGEVTKDQAKYSEVLLTLIVQGLFQIMEPNTIIKTRQVDQELVQSLLPKAVEQYKAKMGKDVSLKLDTTSFLGADTCGGVELSALNGRIRVPNTLESRLELIAQQLVPEIRQALFGRNLNRKFAD</sequence>
<dbReference type="Proteomes" id="UP001151699">
    <property type="component" value="Chromosome C"/>
</dbReference>
<keyword evidence="10" id="KW-1185">Reference proteome</keyword>
<proteinExistence type="inferred from homology"/>
<dbReference type="HAMAP" id="MF_00311">
    <property type="entry name" value="ATP_synth_E_arch"/>
    <property type="match status" value="1"/>
</dbReference>
<dbReference type="GO" id="GO:0033178">
    <property type="term" value="C:proton-transporting two-sector ATPase complex, catalytic domain"/>
    <property type="evidence" value="ECO:0007669"/>
    <property type="project" value="InterPro"/>
</dbReference>
<comment type="similarity">
    <text evidence="1">Belongs to the V-ATPase E subunit family.</text>
</comment>
<evidence type="ECO:0000256" key="7">
    <source>
        <dbReference type="ARBA" id="ARBA00082222"/>
    </source>
</evidence>
<dbReference type="OrthoDB" id="10263003at2759"/>
<keyword evidence="3" id="KW-0406">Ion transport</keyword>
<dbReference type="PANTHER" id="PTHR45715">
    <property type="entry name" value="ATPASE H+-TRANSPORTING V1 SUBUNIT E1A-RELATED"/>
    <property type="match status" value="1"/>
</dbReference>
<evidence type="ECO:0000256" key="8">
    <source>
        <dbReference type="ARBA" id="ARBA00082230"/>
    </source>
</evidence>
<evidence type="ECO:0000256" key="5">
    <source>
        <dbReference type="ARBA" id="ARBA00071127"/>
    </source>
</evidence>
<evidence type="ECO:0000313" key="10">
    <source>
        <dbReference type="Proteomes" id="UP001151699"/>
    </source>
</evidence>
<dbReference type="InterPro" id="IPR038495">
    <property type="entry name" value="ATPase_E_C"/>
</dbReference>
<protein>
    <recommendedName>
        <fullName evidence="5">V-type proton ATPase subunit E</fullName>
    </recommendedName>
    <alternativeName>
        <fullName evidence="6">V-ATPase 26 kDa subunit</fullName>
    </alternativeName>
    <alternativeName>
        <fullName evidence="4">V-type proton ATPase subunit e</fullName>
    </alternativeName>
    <alternativeName>
        <fullName evidence="7 8">Vacuolar proton pump subunit E</fullName>
    </alternativeName>
</protein>
<dbReference type="GO" id="GO:0046961">
    <property type="term" value="F:proton-transporting ATPase activity, rotational mechanism"/>
    <property type="evidence" value="ECO:0007669"/>
    <property type="project" value="InterPro"/>
</dbReference>
<dbReference type="Pfam" id="PF01991">
    <property type="entry name" value="vATP-synt_E"/>
    <property type="match status" value="1"/>
</dbReference>
<dbReference type="SUPFAM" id="SSF160527">
    <property type="entry name" value="V-type ATPase subunit E-like"/>
    <property type="match status" value="1"/>
</dbReference>
<keyword evidence="2" id="KW-0813">Transport</keyword>
<evidence type="ECO:0000256" key="3">
    <source>
        <dbReference type="ARBA" id="ARBA00023065"/>
    </source>
</evidence>
<evidence type="ECO:0000256" key="2">
    <source>
        <dbReference type="ARBA" id="ARBA00022448"/>
    </source>
</evidence>
<evidence type="ECO:0000256" key="6">
    <source>
        <dbReference type="ARBA" id="ARBA00077020"/>
    </source>
</evidence>
<name>A0A9Q0MPJ2_9DIPT</name>